<dbReference type="Gene3D" id="3.40.50.300">
    <property type="entry name" value="P-loop containing nucleotide triphosphate hydrolases"/>
    <property type="match status" value="1"/>
</dbReference>
<comment type="caution">
    <text evidence="1">The sequence shown here is derived from an EMBL/GenBank/DDBJ whole genome shotgun (WGS) entry which is preliminary data.</text>
</comment>
<reference evidence="1" key="1">
    <citation type="journal article" date="2015" name="Nature">
        <title>Complex archaea that bridge the gap between prokaryotes and eukaryotes.</title>
        <authorList>
            <person name="Spang A."/>
            <person name="Saw J.H."/>
            <person name="Jorgensen S.L."/>
            <person name="Zaremba-Niedzwiedzka K."/>
            <person name="Martijn J."/>
            <person name="Lind A.E."/>
            <person name="van Eijk R."/>
            <person name="Schleper C."/>
            <person name="Guy L."/>
            <person name="Ettema T.J."/>
        </authorList>
    </citation>
    <scope>NUCLEOTIDE SEQUENCE</scope>
</reference>
<accession>A0A0F9H6S8</accession>
<name>A0A0F9H6S8_9ZZZZ</name>
<dbReference type="EMBL" id="LAZR01023782">
    <property type="protein sequence ID" value="KKL77330.1"/>
    <property type="molecule type" value="Genomic_DNA"/>
</dbReference>
<dbReference type="AlphaFoldDB" id="A0A0F9H6S8"/>
<dbReference type="Pfam" id="PF13481">
    <property type="entry name" value="AAA_25"/>
    <property type="match status" value="1"/>
</dbReference>
<evidence type="ECO:0000313" key="1">
    <source>
        <dbReference type="EMBL" id="KKL77330.1"/>
    </source>
</evidence>
<evidence type="ECO:0008006" key="2">
    <source>
        <dbReference type="Google" id="ProtNLM"/>
    </source>
</evidence>
<organism evidence="1">
    <name type="scientific">marine sediment metagenome</name>
    <dbReference type="NCBI Taxonomy" id="412755"/>
    <lineage>
        <taxon>unclassified sequences</taxon>
        <taxon>metagenomes</taxon>
        <taxon>ecological metagenomes</taxon>
    </lineage>
</organism>
<dbReference type="SUPFAM" id="SSF52540">
    <property type="entry name" value="P-loop containing nucleoside triphosphate hydrolases"/>
    <property type="match status" value="1"/>
</dbReference>
<gene>
    <name evidence="1" type="ORF">LCGC14_2035970</name>
</gene>
<protein>
    <recommendedName>
        <fullName evidence="2">SF4 helicase domain-containing protein</fullName>
    </recommendedName>
</protein>
<proteinExistence type="predicted"/>
<sequence>MSKPLTYFLERRREEPDWIIPGLLKRQNSLFLVGIPKKAVKSWLLFNLAWDLSEGKPVWGIENTKTGFLFKPKKPMRVIFFTQEDTEDDLHDRYALMSSSGRKPNENLWYVQKDLTMCFDNEKGIEKIDSHLQEASPVDLVIFDPFRRMHYASENDSEVIAKLWKIVSVICKEYNCSVMFSHHIVKPPRGSVNRVGYDEADPMNARGSGDIYGGADSFITVVPKNTRGNPELSLHQEVSLSFQTKRGRPLPKVSLSVSFETGLVTFNHFGSGRPKEELSVARLPSYQSVKSQ</sequence>
<dbReference type="InterPro" id="IPR027417">
    <property type="entry name" value="P-loop_NTPase"/>
</dbReference>